<dbReference type="EMBL" id="MU266587">
    <property type="protein sequence ID" value="KAH7920333.1"/>
    <property type="molecule type" value="Genomic_DNA"/>
</dbReference>
<evidence type="ECO:0000313" key="2">
    <source>
        <dbReference type="Proteomes" id="UP000790709"/>
    </source>
</evidence>
<keyword evidence="2" id="KW-1185">Reference proteome</keyword>
<accession>A0ACB8B5H3</accession>
<reference evidence="1" key="1">
    <citation type="journal article" date="2021" name="New Phytol.">
        <title>Evolutionary innovations through gain and loss of genes in the ectomycorrhizal Boletales.</title>
        <authorList>
            <person name="Wu G."/>
            <person name="Miyauchi S."/>
            <person name="Morin E."/>
            <person name="Kuo A."/>
            <person name="Drula E."/>
            <person name="Varga T."/>
            <person name="Kohler A."/>
            <person name="Feng B."/>
            <person name="Cao Y."/>
            <person name="Lipzen A."/>
            <person name="Daum C."/>
            <person name="Hundley H."/>
            <person name="Pangilinan J."/>
            <person name="Johnson J."/>
            <person name="Barry K."/>
            <person name="LaButti K."/>
            <person name="Ng V."/>
            <person name="Ahrendt S."/>
            <person name="Min B."/>
            <person name="Choi I.G."/>
            <person name="Park H."/>
            <person name="Plett J.M."/>
            <person name="Magnuson J."/>
            <person name="Spatafora J.W."/>
            <person name="Nagy L.G."/>
            <person name="Henrissat B."/>
            <person name="Grigoriev I.V."/>
            <person name="Yang Z.L."/>
            <person name="Xu J."/>
            <person name="Martin F.M."/>
        </authorList>
    </citation>
    <scope>NUCLEOTIDE SEQUENCE</scope>
    <source>
        <strain evidence="1">KUC20120723A-06</strain>
    </source>
</reference>
<comment type="caution">
    <text evidence="1">The sequence shown here is derived from an EMBL/GenBank/DDBJ whole genome shotgun (WGS) entry which is preliminary data.</text>
</comment>
<organism evidence="1 2">
    <name type="scientific">Leucogyrophana mollusca</name>
    <dbReference type="NCBI Taxonomy" id="85980"/>
    <lineage>
        <taxon>Eukaryota</taxon>
        <taxon>Fungi</taxon>
        <taxon>Dikarya</taxon>
        <taxon>Basidiomycota</taxon>
        <taxon>Agaricomycotina</taxon>
        <taxon>Agaricomycetes</taxon>
        <taxon>Agaricomycetidae</taxon>
        <taxon>Boletales</taxon>
        <taxon>Boletales incertae sedis</taxon>
        <taxon>Leucogyrophana</taxon>
    </lineage>
</organism>
<sequence length="1036" mass="109400">MGRPRLYSSPQEAANAARLYRKTYHSKNRNSINLKAKAKYRARQLSTGAPQLTAATIPSISETRPPVSKPTSSLAHPVPHRLQATHSIEEQLSTLVGGSVLVNSYMKELCKEIVAGGDIGPVESKINEVLVVVGRLERNASDEEGCVLQLKGSGAASRRAQDVTQQMSTKWAMKEQEVWLRAYCEAHYRSCMVTKNYIHFWPAYYQAWELKWPERLLHPQLKEKPAWEPLTAAETEIESEGRKVLERFEQQLKHKMCWLATGGNRGRSILANKRTGKGQDALCTLSALSKGTRAPQAREVFTQLTIVGSEDPKLMYSDNIRTLLDEHVSSQGIAGDRAAILKARGAITKKVFAEVAPEVKALVEEKKLQMTLAKHEEKKAMKLSKQTRTPADTQASIDAMPATVAKILLNLHQLTGWSYTVLAGGPEPSNDGSLKSMSVHVGENDVGKDFGNALVGYKDKIMKPYDMFLRTAYPVKAKAYQSGDSVGTGTLEGAQPVAGPSKTTSHTDVMVSFDNDTTYNLALGSLGASSLAGASSGAPPMLIPHIPGGASLDAPPLIPDIPTGAPFGAPPLTPNAVADKQPHSDLFASEASLSGAGNSISPPSTTMSRACYDPKNNKTLPSNIAASTGSAPAYYRAGPDADKPFVFEELGDILACNWSPSRVPATSSASSGWRPSTTSSLTPSLTTETPADVGTMFDFTPSSSASNTPSSSRSMTPAMMSSDADLFNYPPSSAPSSPRSNDEGVLSLPSSLEPDLGWGSSSGLTAGSALFAESFERIALTPGLGVSASAGDFDKDTQGLQTFASHGDHADGGNTGSPAHSRLPAPASPIPINHPAPTAHTEVQTSQHHTEPDNTPEVTCGSQAERPPMLETHAAGETAFSTPPRWRRARDARTQRSHSPATDSPPALSPASSSTPAAEVSPPSSTPAAEVSPPAVAVSVAARAPGASPIKVNTTPPAVAVSVTAHAPGASPIKVNTTPPATAASVAAPTNSTEVQPAGGRPKRTRVASKRRDLDNSIGGDSRAGPTNKSKRPKRI</sequence>
<proteinExistence type="predicted"/>
<gene>
    <name evidence="1" type="ORF">BV22DRAFT_1133154</name>
</gene>
<dbReference type="Proteomes" id="UP000790709">
    <property type="component" value="Unassembled WGS sequence"/>
</dbReference>
<protein>
    <submittedName>
        <fullName evidence="1">Uncharacterized protein</fullName>
    </submittedName>
</protein>
<evidence type="ECO:0000313" key="1">
    <source>
        <dbReference type="EMBL" id="KAH7920333.1"/>
    </source>
</evidence>
<name>A0ACB8B5H3_9AGAM</name>